<dbReference type="InterPro" id="IPR000859">
    <property type="entry name" value="CUB_dom"/>
</dbReference>
<dbReference type="PANTHER" id="PTHR46908">
    <property type="entry name" value="CUBILIN-LIKE PROTEIN"/>
    <property type="match status" value="1"/>
</dbReference>
<sequence>ATMMNSAVTIMRLIPVLVSFTGLVMAEGDMSLILPPSGYSKISETCGENFEGTEGSFSSPNYPNYYPDEVDCYWIVKTPNDTLNSVRVTFESFNTASNDDYLDIRDGSDGSATLLISLYGDYGSHPSIDVVSTGNNMYFHFQSRGDLVASGFKLNWFADAGTCYVCDNFPDTSTFDPTCGEEAYNGNTGSCSGTCYTNLHYDGSHRIERGCTKSIEQDGSCTDTGFSKTCFCTTNFCNTDLCQNCMSSTPSPTATTNIQPTITTPGPSITPTQSPATDTNPPTSNQPPTPSGVLECFSCFSCDNVDEDTGLESSEEFLTCFTAIELGTNHLVIRGGSPDYHEDGSCRHEGDQVYVCYCSTSRCNSDSAMALFSNQ</sequence>
<dbReference type="Gene3D" id="2.60.120.290">
    <property type="entry name" value="Spermadhesin, CUB domain"/>
    <property type="match status" value="1"/>
</dbReference>
<dbReference type="CDD" id="cd00041">
    <property type="entry name" value="CUB"/>
    <property type="match status" value="1"/>
</dbReference>
<dbReference type="InterPro" id="IPR052129">
    <property type="entry name" value="Spermadhesin-Link_domain"/>
</dbReference>
<evidence type="ECO:0000256" key="4">
    <source>
        <dbReference type="SAM" id="SignalP"/>
    </source>
</evidence>
<proteinExistence type="predicted"/>
<feature type="domain" description="CUB" evidence="5">
    <location>
        <begin position="46"/>
        <end position="159"/>
    </location>
</feature>
<name>A0AAV2PSU0_MEGNR</name>
<dbReference type="AlphaFoldDB" id="A0AAV2PSU0"/>
<comment type="caution">
    <text evidence="6">The sequence shown here is derived from an EMBL/GenBank/DDBJ whole genome shotgun (WGS) entry which is preliminary data.</text>
</comment>
<feature type="compositionally biased region" description="Low complexity" evidence="3">
    <location>
        <begin position="252"/>
        <end position="283"/>
    </location>
</feature>
<gene>
    <name evidence="6" type="ORF">MNOR_LOCUS2878</name>
</gene>
<evidence type="ECO:0000259" key="5">
    <source>
        <dbReference type="PROSITE" id="PS01180"/>
    </source>
</evidence>
<keyword evidence="4" id="KW-0732">Signal</keyword>
<dbReference type="PANTHER" id="PTHR46908:SF4">
    <property type="entry name" value="TUMOR NECROSIS FACTOR-INDUCIBLE GENE 6 PROTEIN"/>
    <property type="match status" value="1"/>
</dbReference>
<organism evidence="6 7">
    <name type="scientific">Meganyctiphanes norvegica</name>
    <name type="common">Northern krill</name>
    <name type="synonym">Thysanopoda norvegica</name>
    <dbReference type="NCBI Taxonomy" id="48144"/>
    <lineage>
        <taxon>Eukaryota</taxon>
        <taxon>Metazoa</taxon>
        <taxon>Ecdysozoa</taxon>
        <taxon>Arthropoda</taxon>
        <taxon>Crustacea</taxon>
        <taxon>Multicrustacea</taxon>
        <taxon>Malacostraca</taxon>
        <taxon>Eumalacostraca</taxon>
        <taxon>Eucarida</taxon>
        <taxon>Euphausiacea</taxon>
        <taxon>Euphausiidae</taxon>
        <taxon>Meganyctiphanes</taxon>
    </lineage>
</organism>
<dbReference type="InterPro" id="IPR035914">
    <property type="entry name" value="Sperma_CUB_dom_sf"/>
</dbReference>
<feature type="chain" id="PRO_5043920771" description="CUB domain-containing protein" evidence="4">
    <location>
        <begin position="27"/>
        <end position="375"/>
    </location>
</feature>
<dbReference type="Proteomes" id="UP001497623">
    <property type="component" value="Unassembled WGS sequence"/>
</dbReference>
<dbReference type="SMART" id="SM00042">
    <property type="entry name" value="CUB"/>
    <property type="match status" value="1"/>
</dbReference>
<accession>A0AAV2PSU0</accession>
<feature type="non-terminal residue" evidence="6">
    <location>
        <position position="1"/>
    </location>
</feature>
<dbReference type="EMBL" id="CAXKWB010000928">
    <property type="protein sequence ID" value="CAL4062821.1"/>
    <property type="molecule type" value="Genomic_DNA"/>
</dbReference>
<dbReference type="SUPFAM" id="SSF49854">
    <property type="entry name" value="Spermadhesin, CUB domain"/>
    <property type="match status" value="1"/>
</dbReference>
<comment type="caution">
    <text evidence="2">Lacks conserved residue(s) required for the propagation of feature annotation.</text>
</comment>
<evidence type="ECO:0000256" key="1">
    <source>
        <dbReference type="ARBA" id="ARBA00023157"/>
    </source>
</evidence>
<keyword evidence="1" id="KW-1015">Disulfide bond</keyword>
<evidence type="ECO:0000256" key="2">
    <source>
        <dbReference type="PROSITE-ProRule" id="PRU00059"/>
    </source>
</evidence>
<feature type="region of interest" description="Disordered" evidence="3">
    <location>
        <begin position="252"/>
        <end position="289"/>
    </location>
</feature>
<feature type="signal peptide" evidence="4">
    <location>
        <begin position="1"/>
        <end position="26"/>
    </location>
</feature>
<evidence type="ECO:0000313" key="6">
    <source>
        <dbReference type="EMBL" id="CAL4062821.1"/>
    </source>
</evidence>
<reference evidence="6 7" key="1">
    <citation type="submission" date="2024-05" db="EMBL/GenBank/DDBJ databases">
        <authorList>
            <person name="Wallberg A."/>
        </authorList>
    </citation>
    <scope>NUCLEOTIDE SEQUENCE [LARGE SCALE GENOMIC DNA]</scope>
</reference>
<dbReference type="Pfam" id="PF00431">
    <property type="entry name" value="CUB"/>
    <property type="match status" value="1"/>
</dbReference>
<dbReference type="PROSITE" id="PS01180">
    <property type="entry name" value="CUB"/>
    <property type="match status" value="1"/>
</dbReference>
<keyword evidence="7" id="KW-1185">Reference proteome</keyword>
<protein>
    <recommendedName>
        <fullName evidence="5">CUB domain-containing protein</fullName>
    </recommendedName>
</protein>
<evidence type="ECO:0000313" key="7">
    <source>
        <dbReference type="Proteomes" id="UP001497623"/>
    </source>
</evidence>
<evidence type="ECO:0000256" key="3">
    <source>
        <dbReference type="SAM" id="MobiDB-lite"/>
    </source>
</evidence>